<evidence type="ECO:0000256" key="5">
    <source>
        <dbReference type="ARBA" id="ARBA00022729"/>
    </source>
</evidence>
<dbReference type="EMBL" id="JBCGBO010000024">
    <property type="protein sequence ID" value="KAK9180660.1"/>
    <property type="molecule type" value="Genomic_DNA"/>
</dbReference>
<proteinExistence type="inferred from homology"/>
<reference evidence="9 10" key="1">
    <citation type="submission" date="2024-05" db="EMBL/GenBank/DDBJ databases">
        <title>Haplotype-resolved chromosome-level genome assembly of Huyou (Citrus changshanensis).</title>
        <authorList>
            <person name="Miao C."/>
            <person name="Chen W."/>
            <person name="Wu Y."/>
            <person name="Wang L."/>
            <person name="Zhao S."/>
            <person name="Grierson D."/>
            <person name="Xu C."/>
            <person name="Chen K."/>
        </authorList>
    </citation>
    <scope>NUCLEOTIDE SEQUENCE [LARGE SCALE GENOMIC DNA]</scope>
    <source>
        <strain evidence="9">01-14</strain>
        <tissue evidence="9">Leaf</tissue>
    </source>
</reference>
<evidence type="ECO:0000313" key="9">
    <source>
        <dbReference type="EMBL" id="KAK9180660.1"/>
    </source>
</evidence>
<name>A0AAP0LT11_9ROSI</name>
<dbReference type="AlphaFoldDB" id="A0AAP0LT11"/>
<evidence type="ECO:0000256" key="7">
    <source>
        <dbReference type="SAM" id="MobiDB-lite"/>
    </source>
</evidence>
<evidence type="ECO:0000313" key="10">
    <source>
        <dbReference type="Proteomes" id="UP001428341"/>
    </source>
</evidence>
<evidence type="ECO:0008006" key="11">
    <source>
        <dbReference type="Google" id="ProtNLM"/>
    </source>
</evidence>
<dbReference type="Proteomes" id="UP001428341">
    <property type="component" value="Unassembled WGS sequence"/>
</dbReference>
<feature type="region of interest" description="Disordered" evidence="7">
    <location>
        <begin position="173"/>
        <end position="200"/>
    </location>
</feature>
<feature type="chain" id="PRO_5042921824" description="Protein RALF-like 32" evidence="8">
    <location>
        <begin position="25"/>
        <end position="212"/>
    </location>
</feature>
<evidence type="ECO:0000256" key="1">
    <source>
        <dbReference type="ARBA" id="ARBA00004613"/>
    </source>
</evidence>
<dbReference type="GO" id="GO:0005179">
    <property type="term" value="F:hormone activity"/>
    <property type="evidence" value="ECO:0007669"/>
    <property type="project" value="UniProtKB-KW"/>
</dbReference>
<keyword evidence="3" id="KW-0964">Secreted</keyword>
<comment type="caution">
    <text evidence="9">The sequence shown here is derived from an EMBL/GenBank/DDBJ whole genome shotgun (WGS) entry which is preliminary data.</text>
</comment>
<evidence type="ECO:0000256" key="2">
    <source>
        <dbReference type="ARBA" id="ARBA00009178"/>
    </source>
</evidence>
<gene>
    <name evidence="9" type="ORF">WN944_023793</name>
</gene>
<dbReference type="Pfam" id="PF05498">
    <property type="entry name" value="RALF"/>
    <property type="match status" value="2"/>
</dbReference>
<evidence type="ECO:0000256" key="4">
    <source>
        <dbReference type="ARBA" id="ARBA00022702"/>
    </source>
</evidence>
<sequence length="212" mass="22778">MEIDMKKLCSLCLLLLAVSSVTAAAKESYKHGECDGSIAECGELAAEEFSMESETSKRVLAAAHKFISPGALRRDAPVCNGGARGDPYITSTEATKLMESKLTNLSLHLSSCLILALLLFNKAATARSSNICNGSIAECSEEIEMFMESDISRRFLEERKKYITPGALKPDQPVCSGGGRGDAYSKSGGCLPPRSNRDTRGCPAYYRCRSGS</sequence>
<dbReference type="GO" id="GO:0009506">
    <property type="term" value="C:plasmodesma"/>
    <property type="evidence" value="ECO:0007669"/>
    <property type="project" value="TreeGrafter"/>
</dbReference>
<accession>A0AAP0LT11</accession>
<keyword evidence="4" id="KW-0372">Hormone</keyword>
<keyword evidence="5 8" id="KW-0732">Signal</keyword>
<comment type="subcellular location">
    <subcellularLocation>
        <location evidence="1">Secreted</location>
    </subcellularLocation>
</comment>
<keyword evidence="6" id="KW-1015">Disulfide bond</keyword>
<evidence type="ECO:0000256" key="8">
    <source>
        <dbReference type="SAM" id="SignalP"/>
    </source>
</evidence>
<protein>
    <recommendedName>
        <fullName evidence="11">Protein RALF-like 32</fullName>
    </recommendedName>
</protein>
<keyword evidence="10" id="KW-1185">Reference proteome</keyword>
<feature type="signal peptide" evidence="8">
    <location>
        <begin position="1"/>
        <end position="24"/>
    </location>
</feature>
<evidence type="ECO:0000256" key="6">
    <source>
        <dbReference type="ARBA" id="ARBA00023157"/>
    </source>
</evidence>
<dbReference type="GO" id="GO:0040008">
    <property type="term" value="P:regulation of growth"/>
    <property type="evidence" value="ECO:0007669"/>
    <property type="project" value="UniProtKB-ARBA"/>
</dbReference>
<organism evidence="9 10">
    <name type="scientific">Citrus x changshan-huyou</name>
    <dbReference type="NCBI Taxonomy" id="2935761"/>
    <lineage>
        <taxon>Eukaryota</taxon>
        <taxon>Viridiplantae</taxon>
        <taxon>Streptophyta</taxon>
        <taxon>Embryophyta</taxon>
        <taxon>Tracheophyta</taxon>
        <taxon>Spermatophyta</taxon>
        <taxon>Magnoliopsida</taxon>
        <taxon>eudicotyledons</taxon>
        <taxon>Gunneridae</taxon>
        <taxon>Pentapetalae</taxon>
        <taxon>rosids</taxon>
        <taxon>malvids</taxon>
        <taxon>Sapindales</taxon>
        <taxon>Rutaceae</taxon>
        <taxon>Aurantioideae</taxon>
        <taxon>Citrus</taxon>
    </lineage>
</organism>
<dbReference type="GO" id="GO:0019722">
    <property type="term" value="P:calcium-mediated signaling"/>
    <property type="evidence" value="ECO:0007669"/>
    <property type="project" value="TreeGrafter"/>
</dbReference>
<evidence type="ECO:0000256" key="3">
    <source>
        <dbReference type="ARBA" id="ARBA00022525"/>
    </source>
</evidence>
<dbReference type="InterPro" id="IPR008801">
    <property type="entry name" value="RALF"/>
</dbReference>
<dbReference type="PANTHER" id="PTHR33136:SF4">
    <property type="entry name" value="PROTEIN RALF-LIKE 32"/>
    <property type="match status" value="1"/>
</dbReference>
<dbReference type="GO" id="GO:0005576">
    <property type="term" value="C:extracellular region"/>
    <property type="evidence" value="ECO:0007669"/>
    <property type="project" value="UniProtKB-SubCell"/>
</dbReference>
<dbReference type="PANTHER" id="PTHR33136">
    <property type="entry name" value="RAPID ALKALINIZATION FACTOR-LIKE"/>
    <property type="match status" value="1"/>
</dbReference>
<comment type="similarity">
    <text evidence="2">Belongs to the plant rapid alkalinization factor (RALF) family.</text>
</comment>